<dbReference type="AlphaFoldDB" id="A0A5N6RV28"/>
<gene>
    <name evidence="1" type="ORF">DDE84_07205</name>
</gene>
<dbReference type="Proteomes" id="UP000325415">
    <property type="component" value="Unassembled WGS sequence"/>
</dbReference>
<protein>
    <submittedName>
        <fullName evidence="1">Uncharacterized protein</fullName>
    </submittedName>
</protein>
<proteinExistence type="predicted"/>
<accession>A0A5N6RV28</accession>
<evidence type="ECO:0000313" key="1">
    <source>
        <dbReference type="EMBL" id="KAE8127707.1"/>
    </source>
</evidence>
<evidence type="ECO:0000313" key="2">
    <source>
        <dbReference type="Proteomes" id="UP000325415"/>
    </source>
</evidence>
<organism evidence="1 2">
    <name type="scientific">Bifidobacterium tibiigranuli</name>
    <dbReference type="NCBI Taxonomy" id="2172043"/>
    <lineage>
        <taxon>Bacteria</taxon>
        <taxon>Bacillati</taxon>
        <taxon>Actinomycetota</taxon>
        <taxon>Actinomycetes</taxon>
        <taxon>Bifidobacteriales</taxon>
        <taxon>Bifidobacteriaceae</taxon>
        <taxon>Bifidobacterium</taxon>
    </lineage>
</organism>
<keyword evidence="2" id="KW-1185">Reference proteome</keyword>
<sequence length="191" mass="21683">MSRYHIPEADRRMLNLSEAQIRDIERTCSQYPVSEHHPVDLVVVTCGNRRNGRVCGNAIDVFVRESDSRRFQRAGDGSERALHHDTHFLDGRSADERRRILHDGSRLQLALGALPTAPLDGVTFQCAACGKTWTMRIGKLILKVRKFADGLEKMPVSQWADGEDLHFRDYAPGDRSRGAYPLISMYFLTEN</sequence>
<dbReference type="EMBL" id="QDAG01000007">
    <property type="protein sequence ID" value="KAE8127707.1"/>
    <property type="molecule type" value="Genomic_DNA"/>
</dbReference>
<comment type="caution">
    <text evidence="1">The sequence shown here is derived from an EMBL/GenBank/DDBJ whole genome shotgun (WGS) entry which is preliminary data.</text>
</comment>
<reference evidence="1 2" key="1">
    <citation type="submission" date="2018-04" db="EMBL/GenBank/DDBJ databases">
        <authorList>
            <person name="Eckel V.P."/>
            <person name="Vogel R.F."/>
        </authorList>
    </citation>
    <scope>NUCLEOTIDE SEQUENCE [LARGE SCALE GENOMIC DNA]</scope>
    <source>
        <strain evidence="2">TMW 2.1764</strain>
    </source>
</reference>
<name>A0A5N6RV28_9BIFI</name>